<dbReference type="SUPFAM" id="SSF53448">
    <property type="entry name" value="Nucleotide-diphospho-sugar transferases"/>
    <property type="match status" value="1"/>
</dbReference>
<proteinExistence type="predicted"/>
<gene>
    <name evidence="2" type="ORF">DFR28_10494</name>
</gene>
<evidence type="ECO:0000259" key="1">
    <source>
        <dbReference type="Pfam" id="PF00535"/>
    </source>
</evidence>
<sequence>MAIEKETHVMVSVIIPAYNCDATLTRAVESVFEDACKDIEIIIVNDGSIDNTALLMTELQNRYQPLIKISHQANFGGNSARNLGLDLASGKYIQFLDADDFLMNDKLAISVDAFQTDERLSCVYTDGCLNGDSNLKLEAAHSNLSAIVNNQFDEFTFGLNTNMPMFKRTFLSESGERWDEDLGCWQESEYFFRLMLSMESNDNVLHLPQVGFSRILTPHGIGQTQNTTRYVEHKIKAIFKIYQLCIDKGLDNLALENQVNGFLWVLYKQCVLQKLDMLIPTISDRHQKKSLLQMSIYRTPPRVIRVVYRLLSPIKRLFASR</sequence>
<dbReference type="AlphaFoldDB" id="A0A395JK47"/>
<dbReference type="Pfam" id="PF00535">
    <property type="entry name" value="Glycos_transf_2"/>
    <property type="match status" value="1"/>
</dbReference>
<protein>
    <submittedName>
        <fullName evidence="2">Glycosyltransferase involved in cell wall biosynthesis</fullName>
    </submittedName>
</protein>
<reference evidence="2 3" key="1">
    <citation type="submission" date="2018-06" db="EMBL/GenBank/DDBJ databases">
        <title>Genomic Encyclopedia of Type Strains, Phase IV (KMG-IV): sequencing the most valuable type-strain genomes for metagenomic binning, comparative biology and taxonomic classification.</title>
        <authorList>
            <person name="Goeker M."/>
        </authorList>
    </citation>
    <scope>NUCLEOTIDE SEQUENCE [LARGE SCALE GENOMIC DNA]</scope>
    <source>
        <strain evidence="2 3">DSM 24032</strain>
    </source>
</reference>
<dbReference type="RefSeq" id="WP_113955035.1">
    <property type="nucleotide sequence ID" value="NZ_QNRT01000004.1"/>
</dbReference>
<dbReference type="InterPro" id="IPR001173">
    <property type="entry name" value="Glyco_trans_2-like"/>
</dbReference>
<dbReference type="PANTHER" id="PTHR43685">
    <property type="entry name" value="GLYCOSYLTRANSFERASE"/>
    <property type="match status" value="1"/>
</dbReference>
<accession>A0A395JK47</accession>
<organism evidence="2 3">
    <name type="scientific">Arenicella xantha</name>
    <dbReference type="NCBI Taxonomy" id="644221"/>
    <lineage>
        <taxon>Bacteria</taxon>
        <taxon>Pseudomonadati</taxon>
        <taxon>Pseudomonadota</taxon>
        <taxon>Gammaproteobacteria</taxon>
        <taxon>Arenicellales</taxon>
        <taxon>Arenicellaceae</taxon>
        <taxon>Arenicella</taxon>
    </lineage>
</organism>
<evidence type="ECO:0000313" key="3">
    <source>
        <dbReference type="Proteomes" id="UP000253083"/>
    </source>
</evidence>
<dbReference type="InterPro" id="IPR029044">
    <property type="entry name" value="Nucleotide-diphossugar_trans"/>
</dbReference>
<dbReference type="InParanoid" id="A0A395JK47"/>
<dbReference type="EMBL" id="QNRT01000004">
    <property type="protein sequence ID" value="RBP49168.1"/>
    <property type="molecule type" value="Genomic_DNA"/>
</dbReference>
<comment type="caution">
    <text evidence="2">The sequence shown here is derived from an EMBL/GenBank/DDBJ whole genome shotgun (WGS) entry which is preliminary data.</text>
</comment>
<dbReference type="PANTHER" id="PTHR43685:SF2">
    <property type="entry name" value="GLYCOSYLTRANSFERASE 2-LIKE DOMAIN-CONTAINING PROTEIN"/>
    <property type="match status" value="1"/>
</dbReference>
<feature type="domain" description="Glycosyltransferase 2-like" evidence="1">
    <location>
        <begin position="12"/>
        <end position="135"/>
    </location>
</feature>
<keyword evidence="2" id="KW-0808">Transferase</keyword>
<evidence type="ECO:0000313" key="2">
    <source>
        <dbReference type="EMBL" id="RBP49168.1"/>
    </source>
</evidence>
<dbReference type="CDD" id="cd00761">
    <property type="entry name" value="Glyco_tranf_GTA_type"/>
    <property type="match status" value="1"/>
</dbReference>
<name>A0A395JK47_9GAMM</name>
<keyword evidence="3" id="KW-1185">Reference proteome</keyword>
<dbReference type="Gene3D" id="3.90.550.10">
    <property type="entry name" value="Spore Coat Polysaccharide Biosynthesis Protein SpsA, Chain A"/>
    <property type="match status" value="1"/>
</dbReference>
<dbReference type="OrthoDB" id="9811884at2"/>
<dbReference type="GO" id="GO:0016740">
    <property type="term" value="F:transferase activity"/>
    <property type="evidence" value="ECO:0007669"/>
    <property type="project" value="UniProtKB-KW"/>
</dbReference>
<dbReference type="InterPro" id="IPR050834">
    <property type="entry name" value="Glycosyltransf_2"/>
</dbReference>
<dbReference type="Proteomes" id="UP000253083">
    <property type="component" value="Unassembled WGS sequence"/>
</dbReference>